<dbReference type="Pfam" id="PF01196">
    <property type="entry name" value="Ribosomal_L17"/>
    <property type="match status" value="1"/>
</dbReference>
<dbReference type="GO" id="GO:0006412">
    <property type="term" value="P:translation"/>
    <property type="evidence" value="ECO:0007669"/>
    <property type="project" value="UniProtKB-UniRule"/>
</dbReference>
<dbReference type="GO" id="GO:0003735">
    <property type="term" value="F:structural constituent of ribosome"/>
    <property type="evidence" value="ECO:0007669"/>
    <property type="project" value="InterPro"/>
</dbReference>
<dbReference type="NCBIfam" id="TIGR00059">
    <property type="entry name" value="L17"/>
    <property type="match status" value="1"/>
</dbReference>
<comment type="caution">
    <text evidence="6">The sequence shown here is derived from an EMBL/GenBank/DDBJ whole genome shotgun (WGS) entry which is preliminary data.</text>
</comment>
<evidence type="ECO:0000256" key="2">
    <source>
        <dbReference type="ARBA" id="ARBA00022980"/>
    </source>
</evidence>
<evidence type="ECO:0000313" key="7">
    <source>
        <dbReference type="Proteomes" id="UP000228495"/>
    </source>
</evidence>
<dbReference type="InterPro" id="IPR047859">
    <property type="entry name" value="Ribosomal_bL17_CS"/>
</dbReference>
<evidence type="ECO:0000313" key="6">
    <source>
        <dbReference type="EMBL" id="PIP56639.1"/>
    </source>
</evidence>
<proteinExistence type="inferred from homology"/>
<dbReference type="Gene3D" id="3.90.1030.10">
    <property type="entry name" value="Ribosomal protein L17"/>
    <property type="match status" value="1"/>
</dbReference>
<dbReference type="HAMAP" id="MF_01368">
    <property type="entry name" value="Ribosomal_bL17"/>
    <property type="match status" value="1"/>
</dbReference>
<protein>
    <recommendedName>
        <fullName evidence="4">Large ribosomal subunit protein bL17</fullName>
    </recommendedName>
</protein>
<sequence length="129" mass="14850">MRKRKQQTKLSRSQSHRDALLRNLAQELVRHGRIITTLPKAKALRMFVEPLVTRARKNDDYAKRLIARVIYDKTVIETLFTEVAPRYIGRSGGYTRITKLGPRQGDGAEEAVIEFVPVEDQKETKDDSK</sequence>
<dbReference type="PANTHER" id="PTHR14413:SF16">
    <property type="entry name" value="LARGE RIBOSOMAL SUBUNIT PROTEIN BL17M"/>
    <property type="match status" value="1"/>
</dbReference>
<dbReference type="PROSITE" id="PS01167">
    <property type="entry name" value="RIBOSOMAL_L17"/>
    <property type="match status" value="1"/>
</dbReference>
<dbReference type="InterPro" id="IPR000456">
    <property type="entry name" value="Ribosomal_bL17"/>
</dbReference>
<name>A0A2H0BGD5_UNCKA</name>
<gene>
    <name evidence="4" type="primary">rplQ</name>
    <name evidence="6" type="ORF">COX05_01975</name>
</gene>
<dbReference type="PANTHER" id="PTHR14413">
    <property type="entry name" value="RIBOSOMAL PROTEIN L17"/>
    <property type="match status" value="1"/>
</dbReference>
<comment type="subunit">
    <text evidence="4">Part of the 50S ribosomal subunit. Contacts protein L32.</text>
</comment>
<accession>A0A2H0BGD5</accession>
<evidence type="ECO:0000256" key="5">
    <source>
        <dbReference type="RuleBase" id="RU000660"/>
    </source>
</evidence>
<dbReference type="Proteomes" id="UP000228495">
    <property type="component" value="Unassembled WGS sequence"/>
</dbReference>
<dbReference type="SUPFAM" id="SSF64263">
    <property type="entry name" value="Prokaryotic ribosomal protein L17"/>
    <property type="match status" value="1"/>
</dbReference>
<comment type="similarity">
    <text evidence="1 4 5">Belongs to the bacterial ribosomal protein bL17 family.</text>
</comment>
<keyword evidence="2 4" id="KW-0689">Ribosomal protein</keyword>
<dbReference type="GO" id="GO:0022625">
    <property type="term" value="C:cytosolic large ribosomal subunit"/>
    <property type="evidence" value="ECO:0007669"/>
    <property type="project" value="TreeGrafter"/>
</dbReference>
<dbReference type="AlphaFoldDB" id="A0A2H0BGD5"/>
<dbReference type="EMBL" id="PCSU01000030">
    <property type="protein sequence ID" value="PIP56639.1"/>
    <property type="molecule type" value="Genomic_DNA"/>
</dbReference>
<evidence type="ECO:0000256" key="1">
    <source>
        <dbReference type="ARBA" id="ARBA00008777"/>
    </source>
</evidence>
<keyword evidence="3 4" id="KW-0687">Ribonucleoprotein</keyword>
<evidence type="ECO:0000256" key="4">
    <source>
        <dbReference type="HAMAP-Rule" id="MF_01368"/>
    </source>
</evidence>
<organism evidence="6 7">
    <name type="scientific">candidate division WWE3 bacterium CG22_combo_CG10-13_8_21_14_all_39_12</name>
    <dbReference type="NCBI Taxonomy" id="1975094"/>
    <lineage>
        <taxon>Bacteria</taxon>
        <taxon>Katanobacteria</taxon>
    </lineage>
</organism>
<reference evidence="6 7" key="1">
    <citation type="submission" date="2017-09" db="EMBL/GenBank/DDBJ databases">
        <title>Depth-based differentiation of microbial function through sediment-hosted aquifers and enrichment of novel symbionts in the deep terrestrial subsurface.</title>
        <authorList>
            <person name="Probst A.J."/>
            <person name="Ladd B."/>
            <person name="Jarett J.K."/>
            <person name="Geller-Mcgrath D.E."/>
            <person name="Sieber C.M."/>
            <person name="Emerson J.B."/>
            <person name="Anantharaman K."/>
            <person name="Thomas B.C."/>
            <person name="Malmstrom R."/>
            <person name="Stieglmeier M."/>
            <person name="Klingl A."/>
            <person name="Woyke T."/>
            <person name="Ryan C.M."/>
            <person name="Banfield J.F."/>
        </authorList>
    </citation>
    <scope>NUCLEOTIDE SEQUENCE [LARGE SCALE GENOMIC DNA]</scope>
    <source>
        <strain evidence="6">CG22_combo_CG10-13_8_21_14_all_39_12</strain>
    </source>
</reference>
<evidence type="ECO:0000256" key="3">
    <source>
        <dbReference type="ARBA" id="ARBA00023274"/>
    </source>
</evidence>
<dbReference type="InterPro" id="IPR036373">
    <property type="entry name" value="Ribosomal_bL17_sf"/>
</dbReference>